<name>A0A3N0GP28_9ACTN</name>
<dbReference type="Proteomes" id="UP000279994">
    <property type="component" value="Unassembled WGS sequence"/>
</dbReference>
<dbReference type="AlphaFoldDB" id="A0A3N0GP28"/>
<evidence type="ECO:0000313" key="2">
    <source>
        <dbReference type="Proteomes" id="UP000279994"/>
    </source>
</evidence>
<gene>
    <name evidence="1" type="ORF">EFL26_13130</name>
</gene>
<proteinExistence type="predicted"/>
<dbReference type="EMBL" id="RJSF01000040">
    <property type="protein sequence ID" value="RNM13892.1"/>
    <property type="molecule type" value="Genomic_DNA"/>
</dbReference>
<reference evidence="1 2" key="1">
    <citation type="submission" date="2018-11" db="EMBL/GenBank/DDBJ databases">
        <authorList>
            <person name="Li F."/>
        </authorList>
    </citation>
    <scope>NUCLEOTIDE SEQUENCE [LARGE SCALE GENOMIC DNA]</scope>
    <source>
        <strain evidence="1 2">Gsoil 818</strain>
    </source>
</reference>
<sequence length="167" mass="18181">MRLRRPSLPAEVAARVDGRPLAFARAVDGTWVVGTRAALVVLGADQARHVPWERVEGADWDRETSRLRVSEVGHYGQARPAYSFTMPDSEPGGLLQLIRERVTASVVLQRGRLVNGKRGLKVIGRRSPVGGPIAWMHEYDDGIDPDDPEVAAVAAALLEQARADVGE</sequence>
<keyword evidence="2" id="KW-1185">Reference proteome</keyword>
<protein>
    <submittedName>
        <fullName evidence="1">Uncharacterized protein</fullName>
    </submittedName>
</protein>
<accession>A0A3N0GP28</accession>
<comment type="caution">
    <text evidence="1">The sequence shown here is derived from an EMBL/GenBank/DDBJ whole genome shotgun (WGS) entry which is preliminary data.</text>
</comment>
<evidence type="ECO:0000313" key="1">
    <source>
        <dbReference type="EMBL" id="RNM13892.1"/>
    </source>
</evidence>
<dbReference type="RefSeq" id="WP_123223300.1">
    <property type="nucleotide sequence ID" value="NZ_RJSF01000040.1"/>
</dbReference>
<dbReference type="OrthoDB" id="5144898at2"/>
<organism evidence="1 2">
    <name type="scientific">Nocardioides pocheonensis</name>
    <dbReference type="NCBI Taxonomy" id="661485"/>
    <lineage>
        <taxon>Bacteria</taxon>
        <taxon>Bacillati</taxon>
        <taxon>Actinomycetota</taxon>
        <taxon>Actinomycetes</taxon>
        <taxon>Propionibacteriales</taxon>
        <taxon>Nocardioidaceae</taxon>
        <taxon>Nocardioides</taxon>
    </lineage>
</organism>